<evidence type="ECO:0000313" key="6">
    <source>
        <dbReference type="EMBL" id="PWV99841.1"/>
    </source>
</evidence>
<dbReference type="PANTHER" id="PTHR44591:SF3">
    <property type="entry name" value="RESPONSE REGULATORY DOMAIN-CONTAINING PROTEIN"/>
    <property type="match status" value="1"/>
</dbReference>
<sequence length="126" mass="13625">MTVESGMRVLIVEDEWIVAEDHASVLRDAGYEVVGPASTVETSLDLINSEPINAAILDISLSREDSYPVVDRLEELGVPYVFLSGYLAEDLPEGFRDRPLLSKPAVPEEMLAAVRKLIAAADPSAG</sequence>
<proteinExistence type="predicted"/>
<dbReference type="InterPro" id="IPR011006">
    <property type="entry name" value="CheY-like_superfamily"/>
</dbReference>
<dbReference type="InterPro" id="IPR050595">
    <property type="entry name" value="Bact_response_regulator"/>
</dbReference>
<dbReference type="SUPFAM" id="SSF52172">
    <property type="entry name" value="CheY-like"/>
    <property type="match status" value="1"/>
</dbReference>
<evidence type="ECO:0000313" key="7">
    <source>
        <dbReference type="Proteomes" id="UP000246352"/>
    </source>
</evidence>
<dbReference type="InterPro" id="IPR001789">
    <property type="entry name" value="Sig_transdc_resp-reg_receiver"/>
</dbReference>
<keyword evidence="1 4" id="KW-0597">Phosphoprotein</keyword>
<dbReference type="AlphaFoldDB" id="A0A317PHE6"/>
<dbReference type="Gene3D" id="3.40.50.2300">
    <property type="match status" value="1"/>
</dbReference>
<name>A0A317PHE6_9HYPH</name>
<comment type="caution">
    <text evidence="6">The sequence shown here is derived from an EMBL/GenBank/DDBJ whole genome shotgun (WGS) entry which is preliminary data.</text>
</comment>
<feature type="domain" description="Response regulatory" evidence="5">
    <location>
        <begin position="8"/>
        <end position="118"/>
    </location>
</feature>
<dbReference type="GO" id="GO:0000160">
    <property type="term" value="P:phosphorelay signal transduction system"/>
    <property type="evidence" value="ECO:0007669"/>
    <property type="project" value="InterPro"/>
</dbReference>
<organism evidence="6 7">
    <name type="scientific">Hoeflea marina</name>
    <dbReference type="NCBI Taxonomy" id="274592"/>
    <lineage>
        <taxon>Bacteria</taxon>
        <taxon>Pseudomonadati</taxon>
        <taxon>Pseudomonadota</taxon>
        <taxon>Alphaproteobacteria</taxon>
        <taxon>Hyphomicrobiales</taxon>
        <taxon>Rhizobiaceae</taxon>
        <taxon>Hoeflea</taxon>
    </lineage>
</organism>
<feature type="modified residue" description="4-aspartylphosphate" evidence="4">
    <location>
        <position position="58"/>
    </location>
</feature>
<keyword evidence="3" id="KW-0804">Transcription</keyword>
<dbReference type="EMBL" id="QGTR01000003">
    <property type="protein sequence ID" value="PWV99841.1"/>
    <property type="molecule type" value="Genomic_DNA"/>
</dbReference>
<dbReference type="Proteomes" id="UP000246352">
    <property type="component" value="Unassembled WGS sequence"/>
</dbReference>
<dbReference type="PROSITE" id="PS50110">
    <property type="entry name" value="RESPONSE_REGULATORY"/>
    <property type="match status" value="1"/>
</dbReference>
<evidence type="ECO:0000256" key="2">
    <source>
        <dbReference type="ARBA" id="ARBA00023015"/>
    </source>
</evidence>
<keyword evidence="2" id="KW-0805">Transcription regulation</keyword>
<dbReference type="RefSeq" id="WP_245415310.1">
    <property type="nucleotide sequence ID" value="NZ_QGTR01000003.1"/>
</dbReference>
<evidence type="ECO:0000256" key="1">
    <source>
        <dbReference type="ARBA" id="ARBA00022553"/>
    </source>
</evidence>
<keyword evidence="7" id="KW-1185">Reference proteome</keyword>
<accession>A0A317PHE6</accession>
<dbReference type="Pfam" id="PF00072">
    <property type="entry name" value="Response_reg"/>
    <property type="match status" value="1"/>
</dbReference>
<dbReference type="SMART" id="SM00448">
    <property type="entry name" value="REC"/>
    <property type="match status" value="1"/>
</dbReference>
<evidence type="ECO:0000256" key="4">
    <source>
        <dbReference type="PROSITE-ProRule" id="PRU00169"/>
    </source>
</evidence>
<evidence type="ECO:0000259" key="5">
    <source>
        <dbReference type="PROSITE" id="PS50110"/>
    </source>
</evidence>
<gene>
    <name evidence="6" type="ORF">DFR52_10338</name>
</gene>
<dbReference type="PANTHER" id="PTHR44591">
    <property type="entry name" value="STRESS RESPONSE REGULATOR PROTEIN 1"/>
    <property type="match status" value="1"/>
</dbReference>
<evidence type="ECO:0000256" key="3">
    <source>
        <dbReference type="ARBA" id="ARBA00023163"/>
    </source>
</evidence>
<reference evidence="6 7" key="1">
    <citation type="submission" date="2018-05" db="EMBL/GenBank/DDBJ databases">
        <title>Genomic Encyclopedia of Type Strains, Phase IV (KMG-IV): sequencing the most valuable type-strain genomes for metagenomic binning, comparative biology and taxonomic classification.</title>
        <authorList>
            <person name="Goeker M."/>
        </authorList>
    </citation>
    <scope>NUCLEOTIDE SEQUENCE [LARGE SCALE GENOMIC DNA]</scope>
    <source>
        <strain evidence="6 7">DSM 16791</strain>
    </source>
</reference>
<protein>
    <submittedName>
        <fullName evidence="6">CheY-like chemotaxis protein</fullName>
    </submittedName>
</protein>